<organism evidence="5 6">
    <name type="scientific">Galdieria yellowstonensis</name>
    <dbReference type="NCBI Taxonomy" id="3028027"/>
    <lineage>
        <taxon>Eukaryota</taxon>
        <taxon>Rhodophyta</taxon>
        <taxon>Bangiophyceae</taxon>
        <taxon>Galdieriales</taxon>
        <taxon>Galdieriaceae</taxon>
        <taxon>Galdieria</taxon>
    </lineage>
</organism>
<reference evidence="5 6" key="1">
    <citation type="submission" date="2022-07" db="EMBL/GenBank/DDBJ databases">
        <title>Genome-wide signatures of adaptation to extreme environments.</title>
        <authorList>
            <person name="Cho C.H."/>
            <person name="Yoon H.S."/>
        </authorList>
    </citation>
    <scope>NUCLEOTIDE SEQUENCE [LARGE SCALE GENOMIC DNA]</scope>
    <source>
        <strain evidence="5 6">108.79 E11</strain>
    </source>
</reference>
<accession>A0AAV9IHC3</accession>
<feature type="region of interest" description="Disordered" evidence="3">
    <location>
        <begin position="1"/>
        <end position="85"/>
    </location>
</feature>
<evidence type="ECO:0000259" key="4">
    <source>
        <dbReference type="PROSITE" id="PS50102"/>
    </source>
</evidence>
<dbReference type="GO" id="GO:0005634">
    <property type="term" value="C:nucleus"/>
    <property type="evidence" value="ECO:0007669"/>
    <property type="project" value="TreeGrafter"/>
</dbReference>
<dbReference type="PROSITE" id="PS50102">
    <property type="entry name" value="RRM"/>
    <property type="match status" value="1"/>
</dbReference>
<keyword evidence="6" id="KW-1185">Reference proteome</keyword>
<dbReference type="Gene3D" id="3.30.70.330">
    <property type="match status" value="1"/>
</dbReference>
<dbReference type="InterPro" id="IPR035979">
    <property type="entry name" value="RBD_domain_sf"/>
</dbReference>
<feature type="compositionally biased region" description="Low complexity" evidence="3">
    <location>
        <begin position="173"/>
        <end position="183"/>
    </location>
</feature>
<dbReference type="InterPro" id="IPR051229">
    <property type="entry name" value="ALYREF_mRNA_export"/>
</dbReference>
<protein>
    <recommendedName>
        <fullName evidence="4">RRM domain-containing protein</fullName>
    </recommendedName>
</protein>
<dbReference type="InterPro" id="IPR000504">
    <property type="entry name" value="RRM_dom"/>
</dbReference>
<evidence type="ECO:0000256" key="2">
    <source>
        <dbReference type="PROSITE-ProRule" id="PRU00176"/>
    </source>
</evidence>
<dbReference type="SMART" id="SM00360">
    <property type="entry name" value="RRM"/>
    <property type="match status" value="1"/>
</dbReference>
<dbReference type="Pfam" id="PF00076">
    <property type="entry name" value="RRM_1"/>
    <property type="match status" value="1"/>
</dbReference>
<dbReference type="PANTHER" id="PTHR19965:SF82">
    <property type="entry name" value="THO COMPLEX SUBUNIT 4"/>
    <property type="match status" value="1"/>
</dbReference>
<dbReference type="GO" id="GO:0003729">
    <property type="term" value="F:mRNA binding"/>
    <property type="evidence" value="ECO:0007669"/>
    <property type="project" value="TreeGrafter"/>
</dbReference>
<name>A0AAV9IHC3_9RHOD</name>
<dbReference type="Proteomes" id="UP001300502">
    <property type="component" value="Unassembled WGS sequence"/>
</dbReference>
<evidence type="ECO:0000256" key="1">
    <source>
        <dbReference type="ARBA" id="ARBA00022884"/>
    </source>
</evidence>
<dbReference type="SUPFAM" id="SSF54928">
    <property type="entry name" value="RNA-binding domain, RBD"/>
    <property type="match status" value="1"/>
</dbReference>
<proteinExistence type="predicted"/>
<comment type="caution">
    <text evidence="5">The sequence shown here is derived from an EMBL/GenBank/DDBJ whole genome shotgun (WGS) entry which is preliminary data.</text>
</comment>
<dbReference type="GO" id="GO:0006406">
    <property type="term" value="P:mRNA export from nucleus"/>
    <property type="evidence" value="ECO:0007669"/>
    <property type="project" value="TreeGrafter"/>
</dbReference>
<dbReference type="AlphaFoldDB" id="A0AAV9IHC3"/>
<feature type="compositionally biased region" description="Basic residues" evidence="3">
    <location>
        <begin position="19"/>
        <end position="32"/>
    </location>
</feature>
<gene>
    <name evidence="5" type="ORF">GAYE_SCF28MG4790</name>
</gene>
<feature type="domain" description="RRM" evidence="4">
    <location>
        <begin position="88"/>
        <end position="165"/>
    </location>
</feature>
<dbReference type="EMBL" id="JANCYU010000044">
    <property type="protein sequence ID" value="KAK4526872.1"/>
    <property type="molecule type" value="Genomic_DNA"/>
</dbReference>
<feature type="compositionally biased region" description="Basic and acidic residues" evidence="3">
    <location>
        <begin position="7"/>
        <end position="18"/>
    </location>
</feature>
<sequence>MSSGLDKSLEDIINEQRKNKTPGKRNAGKGRKFAAASKKLSVKGKIGKKRMGNKMRMDVDQETTSGKRWKHDKFQASGGDSARRSQVTRVQVTNLALGVTNKDINDLFSEVGKLRQAFVKFDKNGRSTGSAEVVFNDRASALEAIKRYNGVPLDGKPMKLSLVTKRGSRSSRRTSNMTNNSTGGDYGGRRIIITATGKRRGGRWRRKNFPVNNERMMD</sequence>
<keyword evidence="1 2" id="KW-0694">RNA-binding</keyword>
<evidence type="ECO:0000313" key="6">
    <source>
        <dbReference type="Proteomes" id="UP001300502"/>
    </source>
</evidence>
<feature type="compositionally biased region" description="Basic residues" evidence="3">
    <location>
        <begin position="40"/>
        <end position="53"/>
    </location>
</feature>
<dbReference type="PANTHER" id="PTHR19965">
    <property type="entry name" value="RNA AND EXPORT FACTOR BINDING PROTEIN"/>
    <property type="match status" value="1"/>
</dbReference>
<evidence type="ECO:0000256" key="3">
    <source>
        <dbReference type="SAM" id="MobiDB-lite"/>
    </source>
</evidence>
<evidence type="ECO:0000313" key="5">
    <source>
        <dbReference type="EMBL" id="KAK4526872.1"/>
    </source>
</evidence>
<feature type="region of interest" description="Disordered" evidence="3">
    <location>
        <begin position="165"/>
        <end position="188"/>
    </location>
</feature>
<dbReference type="InterPro" id="IPR012677">
    <property type="entry name" value="Nucleotide-bd_a/b_plait_sf"/>
</dbReference>